<name>A0ABQ9EX54_TEGGR</name>
<keyword evidence="4" id="KW-0378">Hydrolase</keyword>
<feature type="domain" description="Caspase family p10" evidence="7">
    <location>
        <begin position="356"/>
        <end position="410"/>
    </location>
</feature>
<evidence type="ECO:0000259" key="7">
    <source>
        <dbReference type="PROSITE" id="PS50207"/>
    </source>
</evidence>
<keyword evidence="2" id="KW-0645">Protease</keyword>
<dbReference type="InterPro" id="IPR015917">
    <property type="entry name" value="Pept_C14A"/>
</dbReference>
<feature type="compositionally biased region" description="Polar residues" evidence="6">
    <location>
        <begin position="222"/>
        <end position="231"/>
    </location>
</feature>
<evidence type="ECO:0000256" key="1">
    <source>
        <dbReference type="ARBA" id="ARBA00010134"/>
    </source>
</evidence>
<dbReference type="InterPro" id="IPR002398">
    <property type="entry name" value="Pept_C14"/>
</dbReference>
<feature type="region of interest" description="Disordered" evidence="6">
    <location>
        <begin position="205"/>
        <end position="285"/>
    </location>
</feature>
<dbReference type="Proteomes" id="UP001217089">
    <property type="component" value="Unassembled WGS sequence"/>
</dbReference>
<dbReference type="PANTHER" id="PTHR47901:SF8">
    <property type="entry name" value="CASPASE-3"/>
    <property type="match status" value="1"/>
</dbReference>
<proteinExistence type="inferred from homology"/>
<dbReference type="InterPro" id="IPR002138">
    <property type="entry name" value="Pept_C14_p10"/>
</dbReference>
<feature type="domain" description="Caspase family p20" evidence="8">
    <location>
        <begin position="40"/>
        <end position="181"/>
    </location>
</feature>
<reference evidence="9 10" key="1">
    <citation type="submission" date="2022-12" db="EMBL/GenBank/DDBJ databases">
        <title>Chromosome-level genome of Tegillarca granosa.</title>
        <authorList>
            <person name="Kim J."/>
        </authorList>
    </citation>
    <scope>NUCLEOTIDE SEQUENCE [LARGE SCALE GENOMIC DNA]</scope>
    <source>
        <strain evidence="9">Teg-2019</strain>
        <tissue evidence="9">Adductor muscle</tissue>
    </source>
</reference>
<keyword evidence="10" id="KW-1185">Reference proteome</keyword>
<keyword evidence="3" id="KW-0053">Apoptosis</keyword>
<evidence type="ECO:0000256" key="4">
    <source>
        <dbReference type="ARBA" id="ARBA00022801"/>
    </source>
</evidence>
<dbReference type="SUPFAM" id="SSF52129">
    <property type="entry name" value="Caspase-like"/>
    <property type="match status" value="2"/>
</dbReference>
<dbReference type="EMBL" id="JARBDR010000640">
    <property type="protein sequence ID" value="KAJ8309754.1"/>
    <property type="molecule type" value="Genomic_DNA"/>
</dbReference>
<dbReference type="SMART" id="SM00115">
    <property type="entry name" value="CASc"/>
    <property type="match status" value="1"/>
</dbReference>
<evidence type="ECO:0000313" key="9">
    <source>
        <dbReference type="EMBL" id="KAJ8309754.1"/>
    </source>
</evidence>
<dbReference type="PROSITE" id="PS50208">
    <property type="entry name" value="CASPASE_P20"/>
    <property type="match status" value="1"/>
</dbReference>
<gene>
    <name evidence="9" type="ORF">KUTeg_011619</name>
</gene>
<dbReference type="Pfam" id="PF00656">
    <property type="entry name" value="Peptidase_C14"/>
    <property type="match status" value="1"/>
</dbReference>
<dbReference type="InterPro" id="IPR029030">
    <property type="entry name" value="Caspase-like_dom_sf"/>
</dbReference>
<dbReference type="PRINTS" id="PR00376">
    <property type="entry name" value="IL1BCENZYME"/>
</dbReference>
<evidence type="ECO:0000256" key="2">
    <source>
        <dbReference type="ARBA" id="ARBA00022670"/>
    </source>
</evidence>
<evidence type="ECO:0000256" key="3">
    <source>
        <dbReference type="ARBA" id="ARBA00022703"/>
    </source>
</evidence>
<dbReference type="InterPro" id="IPR001309">
    <property type="entry name" value="Pept_C14_p20"/>
</dbReference>
<evidence type="ECO:0000256" key="6">
    <source>
        <dbReference type="SAM" id="MobiDB-lite"/>
    </source>
</evidence>
<dbReference type="Gene3D" id="3.40.50.1460">
    <property type="match status" value="1"/>
</dbReference>
<evidence type="ECO:0000313" key="10">
    <source>
        <dbReference type="Proteomes" id="UP001217089"/>
    </source>
</evidence>
<comment type="caution">
    <text evidence="9">The sequence shown here is derived from an EMBL/GenBank/DDBJ whole genome shotgun (WGS) entry which is preliminary data.</text>
</comment>
<dbReference type="PROSITE" id="PS50207">
    <property type="entry name" value="CASPASE_P10"/>
    <property type="match status" value="1"/>
</dbReference>
<evidence type="ECO:0000256" key="5">
    <source>
        <dbReference type="RuleBase" id="RU003971"/>
    </source>
</evidence>
<sequence>MGKKPCDENAAMGKKPCEEKRCDGTMASQHTDRYEFDGEKRGRAVIICNAKFWKNSRYSYRFGATKDLKNMKKLFTRLGFSVKEYSNLTAGEIEDNLKKIAELEKKKPKADCFVCVISSHGEQTVESEPGGYVTYHKHTVVGVDGESVETANLISLFEDKNCASLKGKPKFFFIQACRADKYFLGKDEGWDSGVKYQTTCGHDRNMTQRKEQGKDTIDKQTKSSSNEITQNEAEEEKMASQFNDKKSNSDLGPKESMNQAGLCTDKSQPDNKERGVSGDTIDARNPDAKEMKTSIDSEKCVIGDAIDALKEDAPSVKTDVRNVSSDIADTRGIPHREELVIPPKEEPAPTKTEIVDVISVPCFTDMMIMFASPPGKYAIRSQVEGSWMISVLYSYMKDCNFKLEDKDFLSSLVEISGIIARDFEFKPGDKNCKDYEGKLFFR</sequence>
<feature type="compositionally biased region" description="Basic and acidic residues" evidence="6">
    <location>
        <begin position="267"/>
        <end position="285"/>
    </location>
</feature>
<dbReference type="InterPro" id="IPR011600">
    <property type="entry name" value="Pept_C14_caspase"/>
</dbReference>
<protein>
    <submittedName>
        <fullName evidence="9">Uncharacterized protein</fullName>
    </submittedName>
</protein>
<accession>A0ABQ9EX54</accession>
<dbReference type="Gene3D" id="3.30.70.1470">
    <property type="entry name" value="Caspase-like"/>
    <property type="match status" value="1"/>
</dbReference>
<evidence type="ECO:0000259" key="8">
    <source>
        <dbReference type="PROSITE" id="PS50208"/>
    </source>
</evidence>
<feature type="compositionally biased region" description="Basic and acidic residues" evidence="6">
    <location>
        <begin position="205"/>
        <end position="221"/>
    </location>
</feature>
<organism evidence="9 10">
    <name type="scientific">Tegillarca granosa</name>
    <name type="common">Malaysian cockle</name>
    <name type="synonym">Anadara granosa</name>
    <dbReference type="NCBI Taxonomy" id="220873"/>
    <lineage>
        <taxon>Eukaryota</taxon>
        <taxon>Metazoa</taxon>
        <taxon>Spiralia</taxon>
        <taxon>Lophotrochozoa</taxon>
        <taxon>Mollusca</taxon>
        <taxon>Bivalvia</taxon>
        <taxon>Autobranchia</taxon>
        <taxon>Pteriomorphia</taxon>
        <taxon>Arcoida</taxon>
        <taxon>Arcoidea</taxon>
        <taxon>Arcidae</taxon>
        <taxon>Tegillarca</taxon>
    </lineage>
</organism>
<comment type="similarity">
    <text evidence="1 5">Belongs to the peptidase C14A family.</text>
</comment>
<dbReference type="PANTHER" id="PTHR47901">
    <property type="entry name" value="CASPASE RECRUITMENT DOMAIN-CONTAINING PROTEIN 18"/>
    <property type="match status" value="1"/>
</dbReference>